<evidence type="ECO:0000313" key="2">
    <source>
        <dbReference type="EMBL" id="EKD01511.1"/>
    </source>
</evidence>
<comment type="caution">
    <text evidence="2">The sequence shown here is derived from an EMBL/GenBank/DDBJ whole genome shotgun (WGS) entry which is preliminary data.</text>
</comment>
<dbReference type="Proteomes" id="UP000006757">
    <property type="component" value="Unassembled WGS sequence"/>
</dbReference>
<sequence>MLLATLDATTIVRRLFTRAGTSARCPLAQVNQQAPPPLPVEGGGEEGHTRAAPRSLGVANRARLPRPPHSAGGEAAHRRGQEGGEGDAQAEASLAAEVPANVAPDVVAPDRWVGGGKEHG</sequence>
<dbReference type="InParanoid" id="K1VL84"/>
<feature type="region of interest" description="Disordered" evidence="1">
    <location>
        <begin position="27"/>
        <end position="120"/>
    </location>
</feature>
<dbReference type="HOGENOM" id="CLU_2051308_0_0_1"/>
<feature type="compositionally biased region" description="Low complexity" evidence="1">
    <location>
        <begin position="87"/>
        <end position="109"/>
    </location>
</feature>
<name>K1VL84_TRIAC</name>
<dbReference type="EMBL" id="AMBO01000314">
    <property type="protein sequence ID" value="EKD01511.1"/>
    <property type="molecule type" value="Genomic_DNA"/>
</dbReference>
<evidence type="ECO:0000313" key="3">
    <source>
        <dbReference type="Proteomes" id="UP000006757"/>
    </source>
</evidence>
<reference evidence="2 3" key="1">
    <citation type="journal article" date="2012" name="Eukaryot. Cell">
        <title>Genome sequence of the Trichosporon asahii environmental strain CBS 8904.</title>
        <authorList>
            <person name="Yang R.Y."/>
            <person name="Li H.T."/>
            <person name="Zhu H."/>
            <person name="Zhou G.P."/>
            <person name="Wang M."/>
            <person name="Wang L."/>
        </authorList>
    </citation>
    <scope>NUCLEOTIDE SEQUENCE [LARGE SCALE GENOMIC DNA]</scope>
    <source>
        <strain evidence="2 3">CBS 8904</strain>
    </source>
</reference>
<protein>
    <submittedName>
        <fullName evidence="2">Uncharacterized protein</fullName>
    </submittedName>
</protein>
<keyword evidence="3" id="KW-1185">Reference proteome</keyword>
<accession>K1VL84</accession>
<organism evidence="2 3">
    <name type="scientific">Trichosporon asahii var. asahii (strain CBS 8904)</name>
    <name type="common">Yeast</name>
    <dbReference type="NCBI Taxonomy" id="1220162"/>
    <lineage>
        <taxon>Eukaryota</taxon>
        <taxon>Fungi</taxon>
        <taxon>Dikarya</taxon>
        <taxon>Basidiomycota</taxon>
        <taxon>Agaricomycotina</taxon>
        <taxon>Tremellomycetes</taxon>
        <taxon>Trichosporonales</taxon>
        <taxon>Trichosporonaceae</taxon>
        <taxon>Trichosporon</taxon>
    </lineage>
</organism>
<dbReference type="AlphaFoldDB" id="K1VL84"/>
<proteinExistence type="predicted"/>
<evidence type="ECO:0000256" key="1">
    <source>
        <dbReference type="SAM" id="MobiDB-lite"/>
    </source>
</evidence>
<gene>
    <name evidence="2" type="ORF">A1Q2_04213</name>
</gene>